<evidence type="ECO:0000256" key="1">
    <source>
        <dbReference type="ARBA" id="ARBA00022769"/>
    </source>
</evidence>
<sequence length="92" mass="10078">MTEDIAALHAQMEAAAAALDFEEARRLRDRINLIRGGASDEQAAAADTHGLERQRPGSMGLGTSRQRVEPPAGWVPPPRPDLMTHRRGGKRR</sequence>
<evidence type="ECO:0000256" key="4">
    <source>
        <dbReference type="SAM" id="MobiDB-lite"/>
    </source>
</evidence>
<keyword evidence="3" id="KW-0742">SOS response</keyword>
<name>A0A2A4I275_9SPHN</name>
<comment type="caution">
    <text evidence="6">The sequence shown here is derived from an EMBL/GenBank/DDBJ whole genome shotgun (WGS) entry which is preliminary data.</text>
</comment>
<dbReference type="GO" id="GO:0004518">
    <property type="term" value="F:nuclease activity"/>
    <property type="evidence" value="ECO:0007669"/>
    <property type="project" value="UniProtKB-KW"/>
</dbReference>
<evidence type="ECO:0000259" key="5">
    <source>
        <dbReference type="PROSITE" id="PS50151"/>
    </source>
</evidence>
<dbReference type="PROSITE" id="PS50151">
    <property type="entry name" value="UVR"/>
    <property type="match status" value="1"/>
</dbReference>
<keyword evidence="7" id="KW-1185">Reference proteome</keyword>
<keyword evidence="2" id="KW-0267">Excision nuclease</keyword>
<reference evidence="6 7" key="1">
    <citation type="submission" date="2017-09" db="EMBL/GenBank/DDBJ databases">
        <title>Sphingomonas ginsenosidimutans KACC 14949, whole genome shotgun sequence.</title>
        <authorList>
            <person name="Feng G."/>
            <person name="Zhu H."/>
        </authorList>
    </citation>
    <scope>NUCLEOTIDE SEQUENCE [LARGE SCALE GENOMIC DNA]</scope>
    <source>
        <strain evidence="6 7">KACC 14949</strain>
    </source>
</reference>
<dbReference type="InterPro" id="IPR036876">
    <property type="entry name" value="UVR_dom_sf"/>
</dbReference>
<feature type="domain" description="UVR" evidence="5">
    <location>
        <begin position="2"/>
        <end position="37"/>
    </location>
</feature>
<dbReference type="InterPro" id="IPR001943">
    <property type="entry name" value="UVR_dom"/>
</dbReference>
<dbReference type="SUPFAM" id="SSF46600">
    <property type="entry name" value="C-terminal UvrC-binding domain of UvrB"/>
    <property type="match status" value="1"/>
</dbReference>
<dbReference type="RefSeq" id="WP_096609531.1">
    <property type="nucleotide sequence ID" value="NZ_NWVD01000001.1"/>
</dbReference>
<accession>A0A2A4I275</accession>
<dbReference type="AlphaFoldDB" id="A0A2A4I275"/>
<protein>
    <submittedName>
        <fullName evidence="6">Excinuclease ABC subunit B</fullName>
    </submittedName>
</protein>
<dbReference type="GO" id="GO:0009432">
    <property type="term" value="P:SOS response"/>
    <property type="evidence" value="ECO:0007669"/>
    <property type="project" value="UniProtKB-KW"/>
</dbReference>
<feature type="region of interest" description="Disordered" evidence="4">
    <location>
        <begin position="37"/>
        <end position="92"/>
    </location>
</feature>
<dbReference type="GO" id="GO:0006281">
    <property type="term" value="P:DNA repair"/>
    <property type="evidence" value="ECO:0007669"/>
    <property type="project" value="UniProtKB-KW"/>
</dbReference>
<dbReference type="EMBL" id="NWVD01000001">
    <property type="protein sequence ID" value="PCG10027.1"/>
    <property type="molecule type" value="Genomic_DNA"/>
</dbReference>
<keyword evidence="3" id="KW-0227">DNA damage</keyword>
<keyword evidence="1" id="KW-0228">DNA excision</keyword>
<keyword evidence="2" id="KW-0234">DNA repair</keyword>
<dbReference type="Pfam" id="PF02151">
    <property type="entry name" value="UVR"/>
    <property type="match status" value="1"/>
</dbReference>
<evidence type="ECO:0000256" key="2">
    <source>
        <dbReference type="ARBA" id="ARBA00022881"/>
    </source>
</evidence>
<evidence type="ECO:0000256" key="3">
    <source>
        <dbReference type="ARBA" id="ARBA00023236"/>
    </source>
</evidence>
<dbReference type="Proteomes" id="UP000218784">
    <property type="component" value="Unassembled WGS sequence"/>
</dbReference>
<evidence type="ECO:0000313" key="7">
    <source>
        <dbReference type="Proteomes" id="UP000218784"/>
    </source>
</evidence>
<dbReference type="Gene3D" id="4.10.860.10">
    <property type="entry name" value="UVR domain"/>
    <property type="match status" value="1"/>
</dbReference>
<organism evidence="6 7">
    <name type="scientific">Sphingomonas ginsenosidimutans</name>
    <dbReference type="NCBI Taxonomy" id="862134"/>
    <lineage>
        <taxon>Bacteria</taxon>
        <taxon>Pseudomonadati</taxon>
        <taxon>Pseudomonadota</taxon>
        <taxon>Alphaproteobacteria</taxon>
        <taxon>Sphingomonadales</taxon>
        <taxon>Sphingomonadaceae</taxon>
        <taxon>Sphingomonas</taxon>
    </lineage>
</organism>
<evidence type="ECO:0000313" key="6">
    <source>
        <dbReference type="EMBL" id="PCG10027.1"/>
    </source>
</evidence>
<gene>
    <name evidence="6" type="ORF">COA17_00715</name>
</gene>
<proteinExistence type="predicted"/>